<gene>
    <name evidence="7" type="ORF">Tco_1078648</name>
</gene>
<evidence type="ECO:0000313" key="8">
    <source>
        <dbReference type="Proteomes" id="UP001151760"/>
    </source>
</evidence>
<keyword evidence="3" id="KW-0862">Zinc</keyword>
<keyword evidence="8" id="KW-1185">Reference proteome</keyword>
<sequence length="173" mass="19828">MVLMVPYEAFACRCGAGDVVLRESYKPKTRGKIYYACPRSKPRENYFGYEFFLWKKERVRLLISSPRASSTPSYSPGPSTPPSYSLGPSTPQSYSSGPARNTECSNCKHLIGKITVLEATVKMYMHLEQHTLNSAALLHEVYNDMRKFGFWFEVVCHLECNSYASLFKHLWLF</sequence>
<organism evidence="7 8">
    <name type="scientific">Tanacetum coccineum</name>
    <dbReference type="NCBI Taxonomy" id="301880"/>
    <lineage>
        <taxon>Eukaryota</taxon>
        <taxon>Viridiplantae</taxon>
        <taxon>Streptophyta</taxon>
        <taxon>Embryophyta</taxon>
        <taxon>Tracheophyta</taxon>
        <taxon>Spermatophyta</taxon>
        <taxon>Magnoliopsida</taxon>
        <taxon>eudicotyledons</taxon>
        <taxon>Gunneridae</taxon>
        <taxon>Pentapetalae</taxon>
        <taxon>asterids</taxon>
        <taxon>campanulids</taxon>
        <taxon>Asterales</taxon>
        <taxon>Asteraceae</taxon>
        <taxon>Asteroideae</taxon>
        <taxon>Anthemideae</taxon>
        <taxon>Anthemidinae</taxon>
        <taxon>Tanacetum</taxon>
    </lineage>
</organism>
<reference evidence="7" key="2">
    <citation type="submission" date="2022-01" db="EMBL/GenBank/DDBJ databases">
        <authorList>
            <person name="Yamashiro T."/>
            <person name="Shiraishi A."/>
            <person name="Satake H."/>
            <person name="Nakayama K."/>
        </authorList>
    </citation>
    <scope>NUCLEOTIDE SEQUENCE</scope>
</reference>
<evidence type="ECO:0000256" key="5">
    <source>
        <dbReference type="SAM" id="MobiDB-lite"/>
    </source>
</evidence>
<evidence type="ECO:0000313" key="7">
    <source>
        <dbReference type="EMBL" id="GJT89803.1"/>
    </source>
</evidence>
<dbReference type="InterPro" id="IPR010666">
    <property type="entry name" value="Znf_GRF"/>
</dbReference>
<name>A0ABQ5HPQ3_9ASTR</name>
<dbReference type="Proteomes" id="UP001151760">
    <property type="component" value="Unassembled WGS sequence"/>
</dbReference>
<evidence type="ECO:0000256" key="3">
    <source>
        <dbReference type="ARBA" id="ARBA00022833"/>
    </source>
</evidence>
<keyword evidence="1" id="KW-0479">Metal-binding</keyword>
<evidence type="ECO:0000256" key="4">
    <source>
        <dbReference type="PROSITE-ProRule" id="PRU01343"/>
    </source>
</evidence>
<evidence type="ECO:0000256" key="1">
    <source>
        <dbReference type="ARBA" id="ARBA00022723"/>
    </source>
</evidence>
<keyword evidence="2 4" id="KW-0863">Zinc-finger</keyword>
<dbReference type="EMBL" id="BQNB010019861">
    <property type="protein sequence ID" value="GJT89803.1"/>
    <property type="molecule type" value="Genomic_DNA"/>
</dbReference>
<comment type="caution">
    <text evidence="7">The sequence shown here is derived from an EMBL/GenBank/DDBJ whole genome shotgun (WGS) entry which is preliminary data.</text>
</comment>
<dbReference type="PROSITE" id="PS51999">
    <property type="entry name" value="ZF_GRF"/>
    <property type="match status" value="1"/>
</dbReference>
<feature type="compositionally biased region" description="Low complexity" evidence="5">
    <location>
        <begin position="67"/>
        <end position="91"/>
    </location>
</feature>
<feature type="region of interest" description="Disordered" evidence="5">
    <location>
        <begin position="67"/>
        <end position="98"/>
    </location>
</feature>
<evidence type="ECO:0000256" key="2">
    <source>
        <dbReference type="ARBA" id="ARBA00022771"/>
    </source>
</evidence>
<protein>
    <recommendedName>
        <fullName evidence="6">GRF-type domain-containing protein</fullName>
    </recommendedName>
</protein>
<evidence type="ECO:0000259" key="6">
    <source>
        <dbReference type="PROSITE" id="PS51999"/>
    </source>
</evidence>
<accession>A0ABQ5HPQ3</accession>
<proteinExistence type="predicted"/>
<feature type="domain" description="GRF-type" evidence="6">
    <location>
        <begin position="12"/>
        <end position="58"/>
    </location>
</feature>
<reference evidence="7" key="1">
    <citation type="journal article" date="2022" name="Int. J. Mol. Sci.">
        <title>Draft Genome of Tanacetum Coccineum: Genomic Comparison of Closely Related Tanacetum-Family Plants.</title>
        <authorList>
            <person name="Yamashiro T."/>
            <person name="Shiraishi A."/>
            <person name="Nakayama K."/>
            <person name="Satake H."/>
        </authorList>
    </citation>
    <scope>NUCLEOTIDE SEQUENCE</scope>
</reference>